<dbReference type="HAMAP" id="MF_00014">
    <property type="entry name" value="Ribosome_mat_RimM"/>
    <property type="match status" value="1"/>
</dbReference>
<dbReference type="Gene3D" id="2.40.30.60">
    <property type="entry name" value="RimM"/>
    <property type="match status" value="1"/>
</dbReference>
<evidence type="ECO:0000313" key="9">
    <source>
        <dbReference type="Proteomes" id="UP000572680"/>
    </source>
</evidence>
<dbReference type="PANTHER" id="PTHR33692">
    <property type="entry name" value="RIBOSOME MATURATION FACTOR RIMM"/>
    <property type="match status" value="1"/>
</dbReference>
<dbReference type="InterPro" id="IPR036976">
    <property type="entry name" value="RimM_N_sf"/>
</dbReference>
<keyword evidence="3 5" id="KW-0698">rRNA processing</keyword>
<sequence length="176" mass="18832">MTEANDQRIVVGRIGRAHGVRGELAIDVRTDDPDLRFAPGTVLATDPASTGPLTVEKARWHSGRLLVRFAGVDDRTAAENLRGTWLVVDPDDLYASDDPDDFHDLELIGLAVVTVAGEPVGTVTEVRHHAQDLLVIHRETGEEVLVPFVAALVPEVDVAGGRLVVDPPPGLLDDGS</sequence>
<dbReference type="Gene3D" id="2.30.30.240">
    <property type="entry name" value="PRC-barrel domain"/>
    <property type="match status" value="1"/>
</dbReference>
<comment type="caution">
    <text evidence="8">The sequence shown here is derived from an EMBL/GenBank/DDBJ whole genome shotgun (WGS) entry which is preliminary data.</text>
</comment>
<comment type="subcellular location">
    <subcellularLocation>
        <location evidence="5">Cytoplasm</location>
    </subcellularLocation>
</comment>
<dbReference type="AlphaFoldDB" id="A0A7W3QJW0"/>
<dbReference type="GO" id="GO:0005840">
    <property type="term" value="C:ribosome"/>
    <property type="evidence" value="ECO:0007669"/>
    <property type="project" value="InterPro"/>
</dbReference>
<comment type="similarity">
    <text evidence="5">Belongs to the RimM family.</text>
</comment>
<accession>A0A7W3QJW0</accession>
<feature type="domain" description="Ribosome maturation factor RimM PRC barrel" evidence="7">
    <location>
        <begin position="106"/>
        <end position="171"/>
    </location>
</feature>
<dbReference type="InterPro" id="IPR002676">
    <property type="entry name" value="RimM_N"/>
</dbReference>
<keyword evidence="4 5" id="KW-0143">Chaperone</keyword>
<dbReference type="NCBIfam" id="TIGR02273">
    <property type="entry name" value="16S_RimM"/>
    <property type="match status" value="1"/>
</dbReference>
<keyword evidence="9" id="KW-1185">Reference proteome</keyword>
<dbReference type="InterPro" id="IPR009000">
    <property type="entry name" value="Transl_B-barrel_sf"/>
</dbReference>
<feature type="domain" description="RimM N-terminal" evidence="6">
    <location>
        <begin position="10"/>
        <end position="91"/>
    </location>
</feature>
<evidence type="ECO:0000313" key="8">
    <source>
        <dbReference type="EMBL" id="MBA8949348.1"/>
    </source>
</evidence>
<dbReference type="GO" id="GO:0043022">
    <property type="term" value="F:ribosome binding"/>
    <property type="evidence" value="ECO:0007669"/>
    <property type="project" value="InterPro"/>
</dbReference>
<comment type="subunit">
    <text evidence="5">Binds ribosomal protein uS19.</text>
</comment>
<evidence type="ECO:0000256" key="2">
    <source>
        <dbReference type="ARBA" id="ARBA00022517"/>
    </source>
</evidence>
<dbReference type="InterPro" id="IPR011033">
    <property type="entry name" value="PRC_barrel-like_sf"/>
</dbReference>
<name>A0A7W3QJW0_ACTNM</name>
<dbReference type="RefSeq" id="WP_067830160.1">
    <property type="nucleotide sequence ID" value="NZ_BAAALP010000003.1"/>
</dbReference>
<keyword evidence="1 5" id="KW-0963">Cytoplasm</keyword>
<dbReference type="Pfam" id="PF24986">
    <property type="entry name" value="PRC_RimM"/>
    <property type="match status" value="1"/>
</dbReference>
<evidence type="ECO:0000256" key="5">
    <source>
        <dbReference type="HAMAP-Rule" id="MF_00014"/>
    </source>
</evidence>
<comment type="function">
    <text evidence="5">An accessory protein needed during the final step in the assembly of 30S ribosomal subunit, possibly for assembly of the head region. Essential for efficient processing of 16S rRNA. May be needed both before and after RbfA during the maturation of 16S rRNA. It has affinity for free ribosomal 30S subunits but not for 70S ribosomes.</text>
</comment>
<evidence type="ECO:0000256" key="1">
    <source>
        <dbReference type="ARBA" id="ARBA00022490"/>
    </source>
</evidence>
<evidence type="ECO:0000259" key="6">
    <source>
        <dbReference type="Pfam" id="PF01782"/>
    </source>
</evidence>
<comment type="domain">
    <text evidence="5">The PRC barrel domain binds ribosomal protein uS19.</text>
</comment>
<dbReference type="Pfam" id="PF01782">
    <property type="entry name" value="RimM"/>
    <property type="match status" value="1"/>
</dbReference>
<dbReference type="GO" id="GO:0005737">
    <property type="term" value="C:cytoplasm"/>
    <property type="evidence" value="ECO:0007669"/>
    <property type="project" value="UniProtKB-SubCell"/>
</dbReference>
<dbReference type="EMBL" id="JACJIA010000001">
    <property type="protein sequence ID" value="MBA8949348.1"/>
    <property type="molecule type" value="Genomic_DNA"/>
</dbReference>
<gene>
    <name evidence="5" type="primary">rimM</name>
    <name evidence="8" type="ORF">HNR61_000946</name>
</gene>
<evidence type="ECO:0000259" key="7">
    <source>
        <dbReference type="Pfam" id="PF24986"/>
    </source>
</evidence>
<keyword evidence="2 5" id="KW-0690">Ribosome biogenesis</keyword>
<evidence type="ECO:0000256" key="4">
    <source>
        <dbReference type="ARBA" id="ARBA00023186"/>
    </source>
</evidence>
<dbReference type="GO" id="GO:0006364">
    <property type="term" value="P:rRNA processing"/>
    <property type="evidence" value="ECO:0007669"/>
    <property type="project" value="UniProtKB-UniRule"/>
</dbReference>
<dbReference type="SUPFAM" id="SSF50346">
    <property type="entry name" value="PRC-barrel domain"/>
    <property type="match status" value="1"/>
</dbReference>
<dbReference type="InterPro" id="IPR011961">
    <property type="entry name" value="RimM"/>
</dbReference>
<proteinExistence type="inferred from homology"/>
<dbReference type="PANTHER" id="PTHR33692:SF1">
    <property type="entry name" value="RIBOSOME MATURATION FACTOR RIMM"/>
    <property type="match status" value="1"/>
</dbReference>
<dbReference type="InterPro" id="IPR056792">
    <property type="entry name" value="PRC_RimM"/>
</dbReference>
<dbReference type="GO" id="GO:0042274">
    <property type="term" value="P:ribosomal small subunit biogenesis"/>
    <property type="evidence" value="ECO:0007669"/>
    <property type="project" value="UniProtKB-UniRule"/>
</dbReference>
<evidence type="ECO:0000256" key="3">
    <source>
        <dbReference type="ARBA" id="ARBA00022552"/>
    </source>
</evidence>
<protein>
    <recommendedName>
        <fullName evidence="5">Ribosome maturation factor RimM</fullName>
    </recommendedName>
</protein>
<dbReference type="SUPFAM" id="SSF50447">
    <property type="entry name" value="Translation proteins"/>
    <property type="match status" value="1"/>
</dbReference>
<dbReference type="Proteomes" id="UP000572680">
    <property type="component" value="Unassembled WGS sequence"/>
</dbReference>
<organism evidence="8 9">
    <name type="scientific">Actinomadura namibiensis</name>
    <dbReference type="NCBI Taxonomy" id="182080"/>
    <lineage>
        <taxon>Bacteria</taxon>
        <taxon>Bacillati</taxon>
        <taxon>Actinomycetota</taxon>
        <taxon>Actinomycetes</taxon>
        <taxon>Streptosporangiales</taxon>
        <taxon>Thermomonosporaceae</taxon>
        <taxon>Actinomadura</taxon>
    </lineage>
</organism>
<reference evidence="8 9" key="1">
    <citation type="submission" date="2020-08" db="EMBL/GenBank/DDBJ databases">
        <title>Genomic Encyclopedia of Type Strains, Phase IV (KMG-IV): sequencing the most valuable type-strain genomes for metagenomic binning, comparative biology and taxonomic classification.</title>
        <authorList>
            <person name="Goeker M."/>
        </authorList>
    </citation>
    <scope>NUCLEOTIDE SEQUENCE [LARGE SCALE GENOMIC DNA]</scope>
    <source>
        <strain evidence="8 9">DSM 44197</strain>
    </source>
</reference>